<dbReference type="InterPro" id="IPR009081">
    <property type="entry name" value="PP-bd_ACP"/>
</dbReference>
<dbReference type="Pfam" id="PF00550">
    <property type="entry name" value="PP-binding"/>
    <property type="match status" value="1"/>
</dbReference>
<dbReference type="InterPro" id="IPR036736">
    <property type="entry name" value="ACP-like_sf"/>
</dbReference>
<keyword evidence="1" id="KW-0596">Phosphopantetheine</keyword>
<gene>
    <name evidence="4" type="ORF">AWT59_0487</name>
</gene>
<dbReference type="Proteomes" id="UP000070578">
    <property type="component" value="Unassembled WGS sequence"/>
</dbReference>
<evidence type="ECO:0000259" key="3">
    <source>
        <dbReference type="PROSITE" id="PS50075"/>
    </source>
</evidence>
<dbReference type="PROSITE" id="PS00012">
    <property type="entry name" value="PHOSPHOPANTETHEINE"/>
    <property type="match status" value="1"/>
</dbReference>
<evidence type="ECO:0000256" key="2">
    <source>
        <dbReference type="ARBA" id="ARBA00022553"/>
    </source>
</evidence>
<evidence type="ECO:0000313" key="4">
    <source>
        <dbReference type="EMBL" id="KXS33325.1"/>
    </source>
</evidence>
<protein>
    <recommendedName>
        <fullName evidence="3">Carrier domain-containing protein</fullName>
    </recommendedName>
</protein>
<dbReference type="InterPro" id="IPR006162">
    <property type="entry name" value="Ppantetheine_attach_site"/>
</dbReference>
<dbReference type="Gene3D" id="1.10.1200.10">
    <property type="entry name" value="ACP-like"/>
    <property type="match status" value="1"/>
</dbReference>
<dbReference type="EMBL" id="LSLI01000007">
    <property type="protein sequence ID" value="KXS33325.1"/>
    <property type="molecule type" value="Genomic_DNA"/>
</dbReference>
<evidence type="ECO:0000256" key="1">
    <source>
        <dbReference type="ARBA" id="ARBA00022450"/>
    </source>
</evidence>
<dbReference type="AlphaFoldDB" id="A0A139BXA2"/>
<feature type="domain" description="Carrier" evidence="3">
    <location>
        <begin position="7"/>
        <end position="84"/>
    </location>
</feature>
<evidence type="ECO:0000313" key="5">
    <source>
        <dbReference type="Proteomes" id="UP000070578"/>
    </source>
</evidence>
<dbReference type="PROSITE" id="PS50075">
    <property type="entry name" value="CARRIER"/>
    <property type="match status" value="1"/>
</dbReference>
<dbReference type="SUPFAM" id="SSF47336">
    <property type="entry name" value="ACP-like"/>
    <property type="match status" value="1"/>
</dbReference>
<sequence>MPHENEKNDLELIRNFLKDRIGPAQTEKIVPEATLTDLGIDSLMQVELLFEFEDKTGISVPTDIPPPKTVGELLQQLKEIRSRQAIK</sequence>
<reference evidence="4 5" key="1">
    <citation type="submission" date="2016-02" db="EMBL/GenBank/DDBJ databases">
        <authorList>
            <person name="Wen L."/>
            <person name="He K."/>
            <person name="Yang H."/>
        </authorList>
    </citation>
    <scope>NUCLEOTIDE SEQUENCE [LARGE SCALE GENOMIC DNA]</scope>
    <source>
        <strain evidence="4">ShG14-8</strain>
    </source>
</reference>
<name>A0A139BXA2_9PROT</name>
<proteinExistence type="predicted"/>
<accession>A0A139BXA2</accession>
<organism evidence="4 5">
    <name type="scientific">Candidatus Gallionella acididurans</name>
    <dbReference type="NCBI Taxonomy" id="1796491"/>
    <lineage>
        <taxon>Bacteria</taxon>
        <taxon>Pseudomonadati</taxon>
        <taxon>Pseudomonadota</taxon>
        <taxon>Betaproteobacteria</taxon>
        <taxon>Nitrosomonadales</taxon>
        <taxon>Gallionellaceae</taxon>
        <taxon>Gallionella</taxon>
    </lineage>
</organism>
<keyword evidence="2" id="KW-0597">Phosphoprotein</keyword>
<reference evidence="4 5" key="2">
    <citation type="submission" date="2016-03" db="EMBL/GenBank/DDBJ databases">
        <title>New uncultured bacterium of the family Gallionellaceae from acid mine drainage: description and reconstruction of genome based on metagenomic analysis of microbial community.</title>
        <authorList>
            <person name="Kadnikov V."/>
            <person name="Ivasenko D."/>
            <person name="Beletsky A."/>
            <person name="Mardanov A."/>
            <person name="Danilova E."/>
            <person name="Pimenov N."/>
            <person name="Karnachuk O."/>
            <person name="Ravin N."/>
        </authorList>
    </citation>
    <scope>NUCLEOTIDE SEQUENCE [LARGE SCALE GENOMIC DNA]</scope>
    <source>
        <strain evidence="4">ShG14-8</strain>
    </source>
</reference>
<comment type="caution">
    <text evidence="4">The sequence shown here is derived from an EMBL/GenBank/DDBJ whole genome shotgun (WGS) entry which is preliminary data.</text>
</comment>